<gene>
    <name evidence="3" type="ORF">SDC9_39664</name>
</gene>
<feature type="transmembrane region" description="Helical" evidence="2">
    <location>
        <begin position="170"/>
        <end position="194"/>
    </location>
</feature>
<dbReference type="AlphaFoldDB" id="A0A644VSP8"/>
<dbReference type="PANTHER" id="PTHR32309:SF13">
    <property type="entry name" value="FERRIC ENTEROBACTIN TRANSPORT PROTEIN FEPE"/>
    <property type="match status" value="1"/>
</dbReference>
<keyword evidence="2" id="KW-1133">Transmembrane helix</keyword>
<keyword evidence="2" id="KW-0472">Membrane</keyword>
<dbReference type="EMBL" id="VSSQ01000394">
    <property type="protein sequence ID" value="MPL93532.1"/>
    <property type="molecule type" value="Genomic_DNA"/>
</dbReference>
<reference evidence="3" key="1">
    <citation type="submission" date="2019-08" db="EMBL/GenBank/DDBJ databases">
        <authorList>
            <person name="Kucharzyk K."/>
            <person name="Murdoch R.W."/>
            <person name="Higgins S."/>
            <person name="Loffler F."/>
        </authorList>
    </citation>
    <scope>NUCLEOTIDE SEQUENCE</scope>
</reference>
<feature type="coiled-coil region" evidence="1">
    <location>
        <begin position="70"/>
        <end position="104"/>
    </location>
</feature>
<accession>A0A644VSP8</accession>
<dbReference type="GO" id="GO:0004713">
    <property type="term" value="F:protein tyrosine kinase activity"/>
    <property type="evidence" value="ECO:0007669"/>
    <property type="project" value="TreeGrafter"/>
</dbReference>
<evidence type="ECO:0000313" key="3">
    <source>
        <dbReference type="EMBL" id="MPL93532.1"/>
    </source>
</evidence>
<keyword evidence="2" id="KW-0812">Transmembrane</keyword>
<dbReference type="GO" id="GO:0005886">
    <property type="term" value="C:plasma membrane"/>
    <property type="evidence" value="ECO:0007669"/>
    <property type="project" value="TreeGrafter"/>
</dbReference>
<keyword evidence="1" id="KW-0175">Coiled coil</keyword>
<evidence type="ECO:0000256" key="2">
    <source>
        <dbReference type="SAM" id="Phobius"/>
    </source>
</evidence>
<protein>
    <recommendedName>
        <fullName evidence="4">Tyrosine kinase G-rich domain-containing protein</fullName>
    </recommendedName>
</protein>
<name>A0A644VSP8_9ZZZZ</name>
<proteinExistence type="predicted"/>
<evidence type="ECO:0008006" key="4">
    <source>
        <dbReference type="Google" id="ProtNLM"/>
    </source>
</evidence>
<dbReference type="PANTHER" id="PTHR32309">
    <property type="entry name" value="TYROSINE-PROTEIN KINASE"/>
    <property type="match status" value="1"/>
</dbReference>
<dbReference type="InterPro" id="IPR050445">
    <property type="entry name" value="Bact_polysacc_biosynth/exp"/>
</dbReference>
<sequence>MNENLPYDIQKLTLNEVNTIKELFENLSLNVNEKEGYLTLSYTCEEPKLSAEVVQTSQRLLQKYITEFKLQKVRSNLEFIEGSYREAKKNFEEKQTELANFRDKNISLSSAMAKTIEDKLTSEYNLLLNIYSELAKQREQAKISITETSPILTIIKPPILPTEKSKPNRAMIFLGFIFLGIISSGGWTLICPYFKEVLEKINK</sequence>
<comment type="caution">
    <text evidence="3">The sequence shown here is derived from an EMBL/GenBank/DDBJ whole genome shotgun (WGS) entry which is preliminary data.</text>
</comment>
<evidence type="ECO:0000256" key="1">
    <source>
        <dbReference type="SAM" id="Coils"/>
    </source>
</evidence>
<organism evidence="3">
    <name type="scientific">bioreactor metagenome</name>
    <dbReference type="NCBI Taxonomy" id="1076179"/>
    <lineage>
        <taxon>unclassified sequences</taxon>
        <taxon>metagenomes</taxon>
        <taxon>ecological metagenomes</taxon>
    </lineage>
</organism>